<accession>A0A1G6R862</accession>
<sequence length="161" mass="17859">MPTVRRATPADWQDLRAVRLAALTDAPYAFGSTLATELRFDEARWREWPAKHAVFLGWLADRPAAIAAGIPGTEVEMISVWAHPDTRGTGLAAKVVTAVIDWAHTHNATQVTAWAVGTNTRALRFYQRLGFTLTGRDDDHPHNPALRELELVHPVLACQDF</sequence>
<dbReference type="Pfam" id="PF00583">
    <property type="entry name" value="Acetyltransf_1"/>
    <property type="match status" value="1"/>
</dbReference>
<dbReference type="PANTHER" id="PTHR43877">
    <property type="entry name" value="AMINOALKYLPHOSPHONATE N-ACETYLTRANSFERASE-RELATED-RELATED"/>
    <property type="match status" value="1"/>
</dbReference>
<evidence type="ECO:0000256" key="1">
    <source>
        <dbReference type="ARBA" id="ARBA00022679"/>
    </source>
</evidence>
<dbReference type="EMBL" id="FMZZ01000006">
    <property type="protein sequence ID" value="SDD00285.1"/>
    <property type="molecule type" value="Genomic_DNA"/>
</dbReference>
<keyword evidence="2" id="KW-0012">Acyltransferase</keyword>
<dbReference type="Proteomes" id="UP000199501">
    <property type="component" value="Unassembled WGS sequence"/>
</dbReference>
<dbReference type="GO" id="GO:0016747">
    <property type="term" value="F:acyltransferase activity, transferring groups other than amino-acyl groups"/>
    <property type="evidence" value="ECO:0007669"/>
    <property type="project" value="InterPro"/>
</dbReference>
<feature type="domain" description="N-acetyltransferase" evidence="3">
    <location>
        <begin position="2"/>
        <end position="156"/>
    </location>
</feature>
<reference evidence="5" key="1">
    <citation type="submission" date="2016-10" db="EMBL/GenBank/DDBJ databases">
        <authorList>
            <person name="Varghese N."/>
            <person name="Submissions S."/>
        </authorList>
    </citation>
    <scope>NUCLEOTIDE SEQUENCE [LARGE SCALE GENOMIC DNA]</scope>
    <source>
        <strain evidence="5">IBRC-M 10403</strain>
    </source>
</reference>
<dbReference type="InterPro" id="IPR000182">
    <property type="entry name" value="GNAT_dom"/>
</dbReference>
<keyword evidence="1" id="KW-0808">Transferase</keyword>
<dbReference type="InterPro" id="IPR016181">
    <property type="entry name" value="Acyl_CoA_acyltransferase"/>
</dbReference>
<protein>
    <submittedName>
        <fullName evidence="4">Ribosomal protein S18 acetylase RimI</fullName>
    </submittedName>
</protein>
<dbReference type="GO" id="GO:0005840">
    <property type="term" value="C:ribosome"/>
    <property type="evidence" value="ECO:0007669"/>
    <property type="project" value="UniProtKB-KW"/>
</dbReference>
<dbReference type="PROSITE" id="PS51186">
    <property type="entry name" value="GNAT"/>
    <property type="match status" value="1"/>
</dbReference>
<evidence type="ECO:0000256" key="2">
    <source>
        <dbReference type="ARBA" id="ARBA00023315"/>
    </source>
</evidence>
<dbReference type="OrthoDB" id="9799092at2"/>
<evidence type="ECO:0000313" key="4">
    <source>
        <dbReference type="EMBL" id="SDD00285.1"/>
    </source>
</evidence>
<organism evidence="4 5">
    <name type="scientific">Actinokineospora iranica</name>
    <dbReference type="NCBI Taxonomy" id="1271860"/>
    <lineage>
        <taxon>Bacteria</taxon>
        <taxon>Bacillati</taxon>
        <taxon>Actinomycetota</taxon>
        <taxon>Actinomycetes</taxon>
        <taxon>Pseudonocardiales</taxon>
        <taxon>Pseudonocardiaceae</taxon>
        <taxon>Actinokineospora</taxon>
    </lineage>
</organism>
<keyword evidence="4" id="KW-0689">Ribosomal protein</keyword>
<evidence type="ECO:0000259" key="3">
    <source>
        <dbReference type="PROSITE" id="PS51186"/>
    </source>
</evidence>
<dbReference type="InterPro" id="IPR050832">
    <property type="entry name" value="Bact_Acetyltransf"/>
</dbReference>
<keyword evidence="4" id="KW-0687">Ribonucleoprotein</keyword>
<gene>
    <name evidence="4" type="ORF">SAMN05216174_106180</name>
</gene>
<dbReference type="AlphaFoldDB" id="A0A1G6R862"/>
<evidence type="ECO:0000313" key="5">
    <source>
        <dbReference type="Proteomes" id="UP000199501"/>
    </source>
</evidence>
<dbReference type="Gene3D" id="3.40.630.30">
    <property type="match status" value="1"/>
</dbReference>
<dbReference type="CDD" id="cd04301">
    <property type="entry name" value="NAT_SF"/>
    <property type="match status" value="1"/>
</dbReference>
<dbReference type="RefSeq" id="WP_091450586.1">
    <property type="nucleotide sequence ID" value="NZ_FMZZ01000006.1"/>
</dbReference>
<proteinExistence type="predicted"/>
<dbReference type="SUPFAM" id="SSF55729">
    <property type="entry name" value="Acyl-CoA N-acyltransferases (Nat)"/>
    <property type="match status" value="1"/>
</dbReference>
<dbReference type="STRING" id="1271860.SAMN05216174_106180"/>
<keyword evidence="5" id="KW-1185">Reference proteome</keyword>
<name>A0A1G6R862_9PSEU</name>